<dbReference type="Proteomes" id="UP000248039">
    <property type="component" value="Unassembled WGS sequence"/>
</dbReference>
<evidence type="ECO:0000313" key="3">
    <source>
        <dbReference type="Proteomes" id="UP000248039"/>
    </source>
</evidence>
<dbReference type="PANTHER" id="PTHR30461">
    <property type="entry name" value="DNA-INVERTASE FROM LAMBDOID PROPHAGE"/>
    <property type="match status" value="1"/>
</dbReference>
<dbReference type="Pfam" id="PF13408">
    <property type="entry name" value="Zn_ribbon_recom"/>
    <property type="match status" value="1"/>
</dbReference>
<dbReference type="EMBL" id="PYBW01000087">
    <property type="protein sequence ID" value="PYC75819.1"/>
    <property type="molecule type" value="Genomic_DNA"/>
</dbReference>
<dbReference type="InterPro" id="IPR038109">
    <property type="entry name" value="DNA_bind_recomb_sf"/>
</dbReference>
<accession>A0A2V4P130</accession>
<dbReference type="InterPro" id="IPR025827">
    <property type="entry name" value="Zn_ribbon_recom_dom"/>
</dbReference>
<dbReference type="PANTHER" id="PTHR30461:SF23">
    <property type="entry name" value="DNA RECOMBINASE-RELATED"/>
    <property type="match status" value="1"/>
</dbReference>
<dbReference type="Gene3D" id="3.90.1750.20">
    <property type="entry name" value="Putative Large Serine Recombinase, Chain B, Domain 2"/>
    <property type="match status" value="1"/>
</dbReference>
<gene>
    <name evidence="2" type="ORF">C7C46_23365</name>
</gene>
<evidence type="ECO:0000313" key="2">
    <source>
        <dbReference type="EMBL" id="PYC75819.1"/>
    </source>
</evidence>
<dbReference type="Pfam" id="PF07508">
    <property type="entry name" value="Recombinase"/>
    <property type="match status" value="1"/>
</dbReference>
<comment type="caution">
    <text evidence="2">The sequence shown here is derived from an EMBL/GenBank/DDBJ whole genome shotgun (WGS) entry which is preliminary data.</text>
</comment>
<dbReference type="GO" id="GO:0000150">
    <property type="term" value="F:DNA strand exchange activity"/>
    <property type="evidence" value="ECO:0007669"/>
    <property type="project" value="InterPro"/>
</dbReference>
<sequence>MPVPRSSSDNSQRAAVYCWPDPEAARPAATAGAPSADPRWLLALQEKHARTQAATLGLSLAPRHVFTDPRPPQLPPAAGAGRPTTTPAAWSAMLAALRAGEFRHLLVPQAEQLAHYHHAFAQLLTLATDHQVLLHGHPKDLNDPAVRGELLHSAQDSCRTAEEASDRAKRAHRKAAANGRTHGGGLRRYGYTAGLAALVPEEAAVVRELFTRYLDGESLRALAVDLNNREIQTAYGNKWTVSGVGRILEAPRYAGLRVLDGEVARTSTGEYVVAEWQACVTIAVWEAAQALRATRNRDQAVGRRARREYPLTSLLRCTRCERHMVGSMVGSYPTYACTSNSSLESAHCSRHIGAESLEAHVTDRAIAILEALPTPPDPDSPDALDGVQTGPGARFAWSRLSPARRAAVFRHLFATIRIAASSTSRSVFDPTRIEILPRHLSAG</sequence>
<name>A0A2V4P130_9ACTN</name>
<reference evidence="2 3" key="1">
    <citation type="submission" date="2018-03" db="EMBL/GenBank/DDBJ databases">
        <title>Bioinformatic expansion and discovery of thiopeptide antibiotics.</title>
        <authorList>
            <person name="Schwalen C.J."/>
            <person name="Hudson G.A."/>
            <person name="Mitchell D.A."/>
        </authorList>
    </citation>
    <scope>NUCLEOTIDE SEQUENCE [LARGE SCALE GENOMIC DNA]</scope>
    <source>
        <strain evidence="2 3">ATCC 21389</strain>
    </source>
</reference>
<protein>
    <recommendedName>
        <fullName evidence="1">Recombinase domain-containing protein</fullName>
    </recommendedName>
</protein>
<dbReference type="GO" id="GO:0003677">
    <property type="term" value="F:DNA binding"/>
    <property type="evidence" value="ECO:0007669"/>
    <property type="project" value="InterPro"/>
</dbReference>
<evidence type="ECO:0000259" key="1">
    <source>
        <dbReference type="PROSITE" id="PS51737"/>
    </source>
</evidence>
<dbReference type="InterPro" id="IPR011109">
    <property type="entry name" value="DNA_bind_recombinase_dom"/>
</dbReference>
<organism evidence="2 3">
    <name type="scientific">Streptomyces tateyamensis</name>
    <dbReference type="NCBI Taxonomy" id="565073"/>
    <lineage>
        <taxon>Bacteria</taxon>
        <taxon>Bacillati</taxon>
        <taxon>Actinomycetota</taxon>
        <taxon>Actinomycetes</taxon>
        <taxon>Kitasatosporales</taxon>
        <taxon>Streptomycetaceae</taxon>
        <taxon>Streptomyces</taxon>
    </lineage>
</organism>
<dbReference type="OrthoDB" id="4500247at2"/>
<proteinExistence type="predicted"/>
<dbReference type="InterPro" id="IPR050639">
    <property type="entry name" value="SSR_resolvase"/>
</dbReference>
<dbReference type="RefSeq" id="WP_110671864.1">
    <property type="nucleotide sequence ID" value="NZ_PYBW01000087.1"/>
</dbReference>
<dbReference type="AlphaFoldDB" id="A0A2V4P130"/>
<keyword evidence="3" id="KW-1185">Reference proteome</keyword>
<feature type="domain" description="Recombinase" evidence="1">
    <location>
        <begin position="188"/>
        <end position="298"/>
    </location>
</feature>
<dbReference type="PROSITE" id="PS51737">
    <property type="entry name" value="RECOMBINASE_DNA_BIND"/>
    <property type="match status" value="1"/>
</dbReference>